<dbReference type="HOGENOM" id="CLU_1858342_0_0_1"/>
<reference evidence="2" key="1">
    <citation type="submission" date="2015-04" db="UniProtKB">
        <authorList>
            <consortium name="EnsemblPlants"/>
        </authorList>
    </citation>
    <scope>IDENTIFICATION</scope>
</reference>
<dbReference type="Proteomes" id="UP000026961">
    <property type="component" value="Chromosome 11"/>
</dbReference>
<evidence type="ECO:0000313" key="3">
    <source>
        <dbReference type="Proteomes" id="UP000026961"/>
    </source>
</evidence>
<organism evidence="2">
    <name type="scientific">Oryza glumipatula</name>
    <dbReference type="NCBI Taxonomy" id="40148"/>
    <lineage>
        <taxon>Eukaryota</taxon>
        <taxon>Viridiplantae</taxon>
        <taxon>Streptophyta</taxon>
        <taxon>Embryophyta</taxon>
        <taxon>Tracheophyta</taxon>
        <taxon>Spermatophyta</taxon>
        <taxon>Magnoliopsida</taxon>
        <taxon>Liliopsida</taxon>
        <taxon>Poales</taxon>
        <taxon>Poaceae</taxon>
        <taxon>BOP clade</taxon>
        <taxon>Oryzoideae</taxon>
        <taxon>Oryzeae</taxon>
        <taxon>Oryzinae</taxon>
        <taxon>Oryza</taxon>
    </lineage>
</organism>
<proteinExistence type="predicted"/>
<reference evidence="2" key="2">
    <citation type="submission" date="2018-05" db="EMBL/GenBank/DDBJ databases">
        <title>OgluRS3 (Oryza glumaepatula Reference Sequence Version 3).</title>
        <authorList>
            <person name="Zhang J."/>
            <person name="Kudrna D."/>
            <person name="Lee S."/>
            <person name="Talag J."/>
            <person name="Welchert J."/>
            <person name="Wing R.A."/>
        </authorList>
    </citation>
    <scope>NUCLEOTIDE SEQUENCE [LARGE SCALE GENOMIC DNA]</scope>
</reference>
<feature type="region of interest" description="Disordered" evidence="1">
    <location>
        <begin position="68"/>
        <end position="98"/>
    </location>
</feature>
<dbReference type="EnsemblPlants" id="OGLUM11G08680.1">
    <property type="protein sequence ID" value="OGLUM11G08680.1"/>
    <property type="gene ID" value="OGLUM11G08680"/>
</dbReference>
<evidence type="ECO:0000313" key="2">
    <source>
        <dbReference type="EnsemblPlants" id="OGLUM11G08680.1"/>
    </source>
</evidence>
<dbReference type="AlphaFoldDB" id="A0A0E0BHJ2"/>
<dbReference type="Gramene" id="OGLUM11G08680.1">
    <property type="protein sequence ID" value="OGLUM11G08680.1"/>
    <property type="gene ID" value="OGLUM11G08680"/>
</dbReference>
<sequence>MECEGYLQVSKEWMRAAAQHHRRGEADGRRGAAAMQHYSVGAEELAVLVSGYGGTRARTPFHRCAAPRVPEPAGAAPHGAVFPSAGEGERAERPPRLARHPAQLAAIVVSVLMRVIVREMGRDGRGRDKEKDKMLVDI</sequence>
<name>A0A0E0BHJ2_9ORYZ</name>
<keyword evidence="3" id="KW-1185">Reference proteome</keyword>
<evidence type="ECO:0000256" key="1">
    <source>
        <dbReference type="SAM" id="MobiDB-lite"/>
    </source>
</evidence>
<accession>A0A0E0BHJ2</accession>
<protein>
    <submittedName>
        <fullName evidence="2">Uncharacterized protein</fullName>
    </submittedName>
</protein>